<keyword evidence="2" id="KW-0732">Signal</keyword>
<dbReference type="SUPFAM" id="SSF53448">
    <property type="entry name" value="Nucleotide-diphospho-sugar transferases"/>
    <property type="match status" value="1"/>
</dbReference>
<dbReference type="InterPro" id="IPR029044">
    <property type="entry name" value="Nucleotide-diphossugar_trans"/>
</dbReference>
<reference evidence="3" key="1">
    <citation type="submission" date="2014-11" db="EMBL/GenBank/DDBJ databases">
        <authorList>
            <person name="Otto D Thomas"/>
            <person name="Naeem Raeece"/>
        </authorList>
    </citation>
    <scope>NUCLEOTIDE SEQUENCE</scope>
</reference>
<proteinExistence type="predicted"/>
<protein>
    <submittedName>
        <fullName evidence="3">Uncharacterized protein</fullName>
    </submittedName>
</protein>
<evidence type="ECO:0000256" key="1">
    <source>
        <dbReference type="SAM" id="MobiDB-lite"/>
    </source>
</evidence>
<feature type="chain" id="PRO_5005191577" evidence="2">
    <location>
        <begin position="21"/>
        <end position="291"/>
    </location>
</feature>
<feature type="region of interest" description="Disordered" evidence="1">
    <location>
        <begin position="75"/>
        <end position="99"/>
    </location>
</feature>
<dbReference type="Gene3D" id="2.160.10.30">
    <property type="match status" value="1"/>
</dbReference>
<name>A0A0G4HH18_9ALVE</name>
<feature type="signal peptide" evidence="2">
    <location>
        <begin position="1"/>
        <end position="20"/>
    </location>
</feature>
<organism evidence="3">
    <name type="scientific">Chromera velia CCMP2878</name>
    <dbReference type="NCBI Taxonomy" id="1169474"/>
    <lineage>
        <taxon>Eukaryota</taxon>
        <taxon>Sar</taxon>
        <taxon>Alveolata</taxon>
        <taxon>Colpodellida</taxon>
        <taxon>Chromeraceae</taxon>
        <taxon>Chromera</taxon>
    </lineage>
</organism>
<accession>A0A0G4HH18</accession>
<evidence type="ECO:0000256" key="2">
    <source>
        <dbReference type="SAM" id="SignalP"/>
    </source>
</evidence>
<gene>
    <name evidence="3" type="ORF">Cvel_27488</name>
</gene>
<dbReference type="Gene3D" id="3.90.550.10">
    <property type="entry name" value="Spore Coat Polysaccharide Biosynthesis Protein SpsA, Chain A"/>
    <property type="match status" value="1"/>
</dbReference>
<sequence>MRRTEAALLLLAISPQGLLSTQRLREKEGLEGGAQLNCLRVVAGGLGERLGYPSIFRQKQQQALLTASCTSSASRHFKRRRREETGERKPVKLPPAGHYDNDAAKIAVKADDPFRIETKPDGHREEHALLCQHGLPEKWENDGKKWVVFFQKSRIATTTPRNSWRSPPSSRIFLATPHAHSWMGPHPVLLPSFAETIETMKEKVKCPVKISGKSTLILEGDVTIEKGGLELNGALELRAAPGGWVGQYCSVPLFYCNFCTLSQEKKCVASVCKHWQLQKKPLRLVMILAHA</sequence>
<evidence type="ECO:0000313" key="3">
    <source>
        <dbReference type="EMBL" id="CEM43369.1"/>
    </source>
</evidence>
<dbReference type="VEuPathDB" id="CryptoDB:Cvel_27488"/>
<dbReference type="AlphaFoldDB" id="A0A0G4HH18"/>
<dbReference type="EMBL" id="CDMZ01002669">
    <property type="protein sequence ID" value="CEM43369.1"/>
    <property type="molecule type" value="Genomic_DNA"/>
</dbReference>